<organism evidence="2 3">
    <name type="scientific">Bacteroides pyogenes F0041</name>
    <dbReference type="NCBI Taxonomy" id="1321819"/>
    <lineage>
        <taxon>Bacteria</taxon>
        <taxon>Pseudomonadati</taxon>
        <taxon>Bacteroidota</taxon>
        <taxon>Bacteroidia</taxon>
        <taxon>Bacteroidales</taxon>
        <taxon>Bacteroidaceae</taxon>
        <taxon>Bacteroides</taxon>
    </lineage>
</organism>
<name>U2CLP2_9BACE</name>
<dbReference type="RefSeq" id="WP_021645049.1">
    <property type="nucleotide sequence ID" value="NZ_KE993094.1"/>
</dbReference>
<reference evidence="2 3" key="1">
    <citation type="submission" date="2013-08" db="EMBL/GenBank/DDBJ databases">
        <authorList>
            <person name="Weinstock G."/>
            <person name="Sodergren E."/>
            <person name="Wylie T."/>
            <person name="Fulton L."/>
            <person name="Fulton R."/>
            <person name="Fronick C."/>
            <person name="O'Laughlin M."/>
            <person name="Godfrey J."/>
            <person name="Miner T."/>
            <person name="Herter B."/>
            <person name="Appelbaum E."/>
            <person name="Cordes M."/>
            <person name="Lek S."/>
            <person name="Wollam A."/>
            <person name="Pepin K.H."/>
            <person name="Palsikar V.B."/>
            <person name="Mitreva M."/>
            <person name="Wilson R.K."/>
        </authorList>
    </citation>
    <scope>NUCLEOTIDE SEQUENCE [LARGE SCALE GENOMIC DNA]</scope>
    <source>
        <strain evidence="2 3">F0041</strain>
    </source>
</reference>
<dbReference type="InterPro" id="IPR053839">
    <property type="entry name" value="DUF6926"/>
</dbReference>
<dbReference type="EMBL" id="AWSV01000089">
    <property type="protein sequence ID" value="ERI85465.1"/>
    <property type="molecule type" value="Genomic_DNA"/>
</dbReference>
<dbReference type="OrthoDB" id="1044050at2"/>
<comment type="caution">
    <text evidence="2">The sequence shown here is derived from an EMBL/GenBank/DDBJ whole genome shotgun (WGS) entry which is preliminary data.</text>
</comment>
<evidence type="ECO:0000313" key="3">
    <source>
        <dbReference type="Proteomes" id="UP000016496"/>
    </source>
</evidence>
<dbReference type="AlphaFoldDB" id="U2CLP2"/>
<dbReference type="Pfam" id="PF21977">
    <property type="entry name" value="DUF6926"/>
    <property type="match status" value="1"/>
</dbReference>
<proteinExistence type="predicted"/>
<evidence type="ECO:0000313" key="2">
    <source>
        <dbReference type="EMBL" id="ERI85465.1"/>
    </source>
</evidence>
<accession>U2CLP2</accession>
<feature type="domain" description="DUF6926" evidence="1">
    <location>
        <begin position="5"/>
        <end position="78"/>
    </location>
</feature>
<dbReference type="Proteomes" id="UP000016496">
    <property type="component" value="Unassembled WGS sequence"/>
</dbReference>
<dbReference type="HOGENOM" id="CLU_2598894_0_0_10"/>
<evidence type="ECO:0000259" key="1">
    <source>
        <dbReference type="Pfam" id="PF21977"/>
    </source>
</evidence>
<dbReference type="PATRIC" id="fig|1321819.3.peg.1504"/>
<sequence>MEKDIEKIPTYALSYLVNGDASNLTEDEIKQIDEICREQGIELVVPISDSVEGGAEPYFSSTPLFGKPTEVEDCIIIYRKKD</sequence>
<gene>
    <name evidence="2" type="ORF">HMPREF1981_01637</name>
</gene>
<protein>
    <recommendedName>
        <fullName evidence="1">DUF6926 domain-containing protein</fullName>
    </recommendedName>
</protein>